<evidence type="ECO:0008006" key="3">
    <source>
        <dbReference type="Google" id="ProtNLM"/>
    </source>
</evidence>
<proteinExistence type="predicted"/>
<dbReference type="GO" id="GO:0031410">
    <property type="term" value="C:cytoplasmic vesicle"/>
    <property type="evidence" value="ECO:0007669"/>
    <property type="project" value="TreeGrafter"/>
</dbReference>
<dbReference type="Gene3D" id="2.60.40.10">
    <property type="entry name" value="Immunoglobulins"/>
    <property type="match status" value="2"/>
</dbReference>
<accession>A0A502L2L1</accession>
<dbReference type="Pfam" id="PF08309">
    <property type="entry name" value="LVIVD"/>
    <property type="match status" value="7"/>
</dbReference>
<dbReference type="PANTHER" id="PTHR46182">
    <property type="entry name" value="FI19480P1"/>
    <property type="match status" value="1"/>
</dbReference>
<dbReference type="InterPro" id="IPR015943">
    <property type="entry name" value="WD40/YVTN_repeat-like_dom_sf"/>
</dbReference>
<reference evidence="1 2" key="1">
    <citation type="submission" date="2019-01" db="EMBL/GenBank/DDBJ databases">
        <title>Litorilituus lipolytica sp. nov., isolated from intertidal sand of the Yellow Sea in China.</title>
        <authorList>
            <person name="Liu A."/>
        </authorList>
    </citation>
    <scope>NUCLEOTIDE SEQUENCE [LARGE SCALE GENOMIC DNA]</scope>
    <source>
        <strain evidence="1 2">RZ04</strain>
    </source>
</reference>
<comment type="caution">
    <text evidence="1">The sequence shown here is derived from an EMBL/GenBank/DDBJ whole genome shotgun (WGS) entry which is preliminary data.</text>
</comment>
<dbReference type="Pfam" id="PF22352">
    <property type="entry name" value="K319L-like_PKD"/>
    <property type="match status" value="1"/>
</dbReference>
<gene>
    <name evidence="1" type="ORF">EPA86_05190</name>
</gene>
<organism evidence="1 2">
    <name type="scientific">Litorilituus lipolyticus</name>
    <dbReference type="NCBI Taxonomy" id="2491017"/>
    <lineage>
        <taxon>Bacteria</taxon>
        <taxon>Pseudomonadati</taxon>
        <taxon>Pseudomonadota</taxon>
        <taxon>Gammaproteobacteria</taxon>
        <taxon>Alteromonadales</taxon>
        <taxon>Colwelliaceae</taxon>
        <taxon>Litorilituus</taxon>
    </lineage>
</organism>
<dbReference type="OrthoDB" id="9775889at2"/>
<dbReference type="SUPFAM" id="SSF50969">
    <property type="entry name" value="YVTN repeat-like/Quinoprotein amine dehydrogenase"/>
    <property type="match status" value="1"/>
</dbReference>
<protein>
    <recommendedName>
        <fullName evidence="3">PKD/Chitinase domain-containing protein</fullName>
    </recommendedName>
</protein>
<dbReference type="InterPro" id="IPR013211">
    <property type="entry name" value="LVIVD"/>
</dbReference>
<dbReference type="InterPro" id="IPR011044">
    <property type="entry name" value="Quino_amine_DH_bsu"/>
</dbReference>
<dbReference type="EMBL" id="SAWY01000009">
    <property type="protein sequence ID" value="TPH17079.1"/>
    <property type="molecule type" value="Genomic_DNA"/>
</dbReference>
<dbReference type="Gene3D" id="2.130.10.10">
    <property type="entry name" value="YVTN repeat-like/Quinoprotein amine dehydrogenase"/>
    <property type="match status" value="1"/>
</dbReference>
<dbReference type="Proteomes" id="UP000315303">
    <property type="component" value="Unassembled WGS sequence"/>
</dbReference>
<evidence type="ECO:0000313" key="1">
    <source>
        <dbReference type="EMBL" id="TPH17079.1"/>
    </source>
</evidence>
<dbReference type="GO" id="GO:0016020">
    <property type="term" value="C:membrane"/>
    <property type="evidence" value="ECO:0007669"/>
    <property type="project" value="TreeGrafter"/>
</dbReference>
<dbReference type="InterPro" id="IPR013783">
    <property type="entry name" value="Ig-like_fold"/>
</dbReference>
<evidence type="ECO:0000313" key="2">
    <source>
        <dbReference type="Proteomes" id="UP000315303"/>
    </source>
</evidence>
<keyword evidence="2" id="KW-1185">Reference proteome</keyword>
<dbReference type="SUPFAM" id="SSF50998">
    <property type="entry name" value="Quinoprotein alcohol dehydrogenase-like"/>
    <property type="match status" value="1"/>
</dbReference>
<dbReference type="AlphaFoldDB" id="A0A502L2L1"/>
<dbReference type="PANTHER" id="PTHR46182:SF2">
    <property type="entry name" value="FI19480P1"/>
    <property type="match status" value="1"/>
</dbReference>
<dbReference type="InterPro" id="IPR011047">
    <property type="entry name" value="Quinoprotein_ADH-like_sf"/>
</dbReference>
<sequence length="951" mass="103769">MDRNLKELKLMKNFQKTFCLIVLLLLNTACGGSTNSKENTPPVVSIGEDLLVNEKQQVNLTANVSDSDGNIATILWQQISGPTVNLESVSTLNSHFIAPTVLASQGIQTVSLSLTVTDNDGGTHSDTVNIEVQAVDEAPVAHAGEDISSLVNEKVIVDCSNSYEPDGEELSYHWQKSASTPDDVVIDNPNSCSAEVFLTNEIRSFDLTLTVSDGKQSASDEVTIFAREYTGAKVNWTDQLNPSQPAGAIQQLMSTDIIDIVIKDNIAYVLDEYSLQILDVSSPQAPVFIRKVTGPDEELLGELPGDLQSLIIDGNKAYISAFHRVMGGGSIEVIVVDITIPTELKALGSLPYTFGIRNPKMTVIDEILYVHTIAYGYSPEFSYLTLFDVSNPNQPQKLSSFKPEGRFTSFSVKGNLVFMLDSLKGFVVVDVSDKSKPALYSEFTFPDMQSIITQNDMAYIGTSQGLAIFDIADPASPVLKSELTTTSGSKELVLDENKLYLATQDGIEVINVNDVTSPEVIGAYQVGHDIKVFSVENDFIYVGTDSGLFLNNKEDLTVLYEPPSLSIKSVLSIEAAKKLQVSNNKAYVIYDNGLNIIDTSNELEPTQLSNLEFGRQSADIKLHNNTALIANNYGVNFIDVTDSAMPILTNTLYVGLNKTLSIATSNNYAYVGGDSDKDHLKIIELSDVAAPSLLKSFDLGLGDNRVTSLVIEKNNLFAVSKNKVSIVDISSPELPRLLNSINISNAVTLAIENEIAFVTDYKDYLTSIDFSDPVNPIILGEIDIGKFYVQNGDDITISDNIAYVANGDNGVTLFDISNPRDMALVGEFFTTHASSITHDDNFVYVAAGTWDQPNSKRSGYVSLNRNLLIDIEQNYNKVPAASIIQYEIIGKNMLPLQYTCMVTVGDCTINKVDDKMVISWETPNVAGDHEIAIFAGNSSLYSAYKDKITIH</sequence>
<name>A0A502L2L1_9GAMM</name>
<dbReference type="InterPro" id="IPR029865">
    <property type="entry name" value="KIAA0319-like"/>
</dbReference>